<gene>
    <name evidence="1" type="ORF">MUS_3629</name>
</gene>
<accession>I2CA24</accession>
<dbReference type="AlphaFoldDB" id="I2CA24"/>
<organism evidence="1 2">
    <name type="scientific">Bacillus amyloliquefaciens (strain Y2)</name>
    <name type="common">Bacillus amyloliquefaciens subsp. plantarum (strain B9601-Y2)</name>
    <dbReference type="NCBI Taxonomy" id="1155777"/>
    <lineage>
        <taxon>Bacteria</taxon>
        <taxon>Bacillati</taxon>
        <taxon>Bacillota</taxon>
        <taxon>Bacilli</taxon>
        <taxon>Bacillales</taxon>
        <taxon>Bacillaceae</taxon>
        <taxon>Bacillus</taxon>
        <taxon>Bacillus amyloliquefaciens group</taxon>
    </lineage>
</organism>
<sequence length="63" mass="7646">MDVPFSLFFSSYHYMDKIWYFFSAEVLRGNRKEKRDRTSLLVFLTLSERNIHHSAAFVRSFHL</sequence>
<evidence type="ECO:0000313" key="2">
    <source>
        <dbReference type="Proteomes" id="UP000002878"/>
    </source>
</evidence>
<dbReference type="HOGENOM" id="CLU_2876087_0_0_9"/>
<dbReference type="Proteomes" id="UP000002878">
    <property type="component" value="Chromosome"/>
</dbReference>
<proteinExistence type="predicted"/>
<name>I2CA24_BACAY</name>
<dbReference type="KEGG" id="bqy:MUS_3629"/>
<reference evidence="1 2" key="1">
    <citation type="journal article" date="2012" name="J. Biotechnol.">
        <title>Genome sequence of the plant growth promoting strain Bacillus amyloliquefaciens subsp. plantarum B9601-Y2 and expression of mersacidin and other secondary metabolites.</title>
        <authorList>
            <person name="He P."/>
            <person name="Hao K."/>
            <person name="Blom J."/>
            <person name="Ruckert C."/>
            <person name="Vater J."/>
            <person name="Mao Z."/>
            <person name="Wu Y."/>
            <person name="Hou M."/>
            <person name="He P."/>
            <person name="He Y."/>
            <person name="Borriss R."/>
        </authorList>
    </citation>
    <scope>NUCLEOTIDE SEQUENCE [LARGE SCALE GENOMIC DNA]</scope>
    <source>
        <strain evidence="1">Y2</strain>
    </source>
</reference>
<dbReference type="PATRIC" id="fig|1126211.3.peg.3458"/>
<evidence type="ECO:0000313" key="1">
    <source>
        <dbReference type="EMBL" id="AFJ63498.1"/>
    </source>
</evidence>
<protein>
    <submittedName>
        <fullName evidence="1">Uncharacterized protein</fullName>
    </submittedName>
</protein>
<dbReference type="EMBL" id="CP003332">
    <property type="protein sequence ID" value="AFJ63498.1"/>
    <property type="molecule type" value="Genomic_DNA"/>
</dbReference>